<sequence length="126" mass="13709">MLPRRVALSGITSPRVPETSTEPQRYSWIHPQDQGCGQNRSARRRVTEVSKPPVCVNHHPSRVSGARETEAASAQARHARAPDASSAIFFLPCSLVVSSFGSSTRSFVSPARHPMPSAWFYAIAAP</sequence>
<dbReference type="Proteomes" id="UP000607653">
    <property type="component" value="Unassembled WGS sequence"/>
</dbReference>
<keyword evidence="3" id="KW-1185">Reference proteome</keyword>
<evidence type="ECO:0000313" key="2">
    <source>
        <dbReference type="EMBL" id="DAD23422.1"/>
    </source>
</evidence>
<accession>A0A822XTU0</accession>
<evidence type="ECO:0000256" key="1">
    <source>
        <dbReference type="SAM" id="MobiDB-lite"/>
    </source>
</evidence>
<gene>
    <name evidence="2" type="ORF">HUJ06_024885</name>
</gene>
<organism evidence="2 3">
    <name type="scientific">Nelumbo nucifera</name>
    <name type="common">Sacred lotus</name>
    <dbReference type="NCBI Taxonomy" id="4432"/>
    <lineage>
        <taxon>Eukaryota</taxon>
        <taxon>Viridiplantae</taxon>
        <taxon>Streptophyta</taxon>
        <taxon>Embryophyta</taxon>
        <taxon>Tracheophyta</taxon>
        <taxon>Spermatophyta</taxon>
        <taxon>Magnoliopsida</taxon>
        <taxon>Proteales</taxon>
        <taxon>Nelumbonaceae</taxon>
        <taxon>Nelumbo</taxon>
    </lineage>
</organism>
<feature type="region of interest" description="Disordered" evidence="1">
    <location>
        <begin position="53"/>
        <end position="78"/>
    </location>
</feature>
<dbReference type="EMBL" id="DUZY01000001">
    <property type="protein sequence ID" value="DAD23422.1"/>
    <property type="molecule type" value="Genomic_DNA"/>
</dbReference>
<reference evidence="2 3" key="1">
    <citation type="journal article" date="2020" name="Mol. Biol. Evol.">
        <title>Distinct Expression and Methylation Patterns for Genes with Different Fates following a Single Whole-Genome Duplication in Flowering Plants.</title>
        <authorList>
            <person name="Shi T."/>
            <person name="Rahmani R.S."/>
            <person name="Gugger P.F."/>
            <person name="Wang M."/>
            <person name="Li H."/>
            <person name="Zhang Y."/>
            <person name="Li Z."/>
            <person name="Wang Q."/>
            <person name="Van de Peer Y."/>
            <person name="Marchal K."/>
            <person name="Chen J."/>
        </authorList>
    </citation>
    <scope>NUCLEOTIDE SEQUENCE [LARGE SCALE GENOMIC DNA]</scope>
    <source>
        <tissue evidence="2">Leaf</tissue>
    </source>
</reference>
<proteinExistence type="predicted"/>
<protein>
    <submittedName>
        <fullName evidence="2">Uncharacterized protein</fullName>
    </submittedName>
</protein>
<dbReference type="AlphaFoldDB" id="A0A822XTU0"/>
<feature type="region of interest" description="Disordered" evidence="1">
    <location>
        <begin position="1"/>
        <end position="41"/>
    </location>
</feature>
<evidence type="ECO:0000313" key="3">
    <source>
        <dbReference type="Proteomes" id="UP000607653"/>
    </source>
</evidence>
<comment type="caution">
    <text evidence="2">The sequence shown here is derived from an EMBL/GenBank/DDBJ whole genome shotgun (WGS) entry which is preliminary data.</text>
</comment>
<name>A0A822XTU0_NELNU</name>